<organism evidence="1 2">
    <name type="scientific">Massilia agilis</name>
    <dbReference type="NCBI Taxonomy" id="1811226"/>
    <lineage>
        <taxon>Bacteria</taxon>
        <taxon>Pseudomonadati</taxon>
        <taxon>Pseudomonadota</taxon>
        <taxon>Betaproteobacteria</taxon>
        <taxon>Burkholderiales</taxon>
        <taxon>Oxalobacteraceae</taxon>
        <taxon>Telluria group</taxon>
        <taxon>Massilia</taxon>
    </lineage>
</organism>
<dbReference type="Proteomes" id="UP001206126">
    <property type="component" value="Unassembled WGS sequence"/>
</dbReference>
<evidence type="ECO:0008006" key="3">
    <source>
        <dbReference type="Google" id="ProtNLM"/>
    </source>
</evidence>
<evidence type="ECO:0000313" key="2">
    <source>
        <dbReference type="Proteomes" id="UP001206126"/>
    </source>
</evidence>
<sequence length="244" mass="27631">MWKDYLDDFQELAEVLDVLDATAATSNSLRLISGFAQASWHANNRISSGEAGIEIPPPRNKAMHPALCKAESAMICFVFELGDFEANSIPRQADFQVKVAGILEGENCYVELEDHWRVDSHLFPLEEAREPHPYFHFQRGGHAQDRFAGNDWYVPSTKMPEVRGALWRGLMQSPGPRIPVAPHCPILAIDFAIGQHDGTVWHHLRADPDYSAIIRRAQARLWQPFFEALARPAFRSRWMGPVFA</sequence>
<dbReference type="EMBL" id="JANUHB010000004">
    <property type="protein sequence ID" value="MCS0809773.1"/>
    <property type="molecule type" value="Genomic_DNA"/>
</dbReference>
<name>A0ABT2DEM2_9BURK</name>
<comment type="caution">
    <text evidence="1">The sequence shown here is derived from an EMBL/GenBank/DDBJ whole genome shotgun (WGS) entry which is preliminary data.</text>
</comment>
<reference evidence="1 2" key="1">
    <citation type="submission" date="2022-08" db="EMBL/GenBank/DDBJ databases">
        <title>Reclassification of Massilia species as members of the genera Telluria, Duganella, Pseudoduganella, Mokoshia gen. nov. and Zemynaea gen. nov. using orthogonal and non-orthogonal genome-based approaches.</title>
        <authorList>
            <person name="Bowman J.P."/>
        </authorList>
    </citation>
    <scope>NUCLEOTIDE SEQUENCE [LARGE SCALE GENOMIC DNA]</scope>
    <source>
        <strain evidence="1 2">JCM 31605</strain>
    </source>
</reference>
<dbReference type="RefSeq" id="WP_258823597.1">
    <property type="nucleotide sequence ID" value="NZ_JANUHB010000004.1"/>
</dbReference>
<proteinExistence type="predicted"/>
<keyword evidence="2" id="KW-1185">Reference proteome</keyword>
<gene>
    <name evidence="1" type="ORF">NX774_17765</name>
</gene>
<evidence type="ECO:0000313" key="1">
    <source>
        <dbReference type="EMBL" id="MCS0809773.1"/>
    </source>
</evidence>
<protein>
    <recommendedName>
        <fullName evidence="3">TIGR04255 family protein</fullName>
    </recommendedName>
</protein>
<accession>A0ABT2DEM2</accession>